<dbReference type="SMART" id="SM00543">
    <property type="entry name" value="MIF4G"/>
    <property type="match status" value="1"/>
</dbReference>
<feature type="compositionally biased region" description="Polar residues" evidence="4">
    <location>
        <begin position="35"/>
        <end position="45"/>
    </location>
</feature>
<dbReference type="SUPFAM" id="SSF48371">
    <property type="entry name" value="ARM repeat"/>
    <property type="match status" value="1"/>
</dbReference>
<dbReference type="PROSITE" id="PS51366">
    <property type="entry name" value="MI"/>
    <property type="match status" value="1"/>
</dbReference>
<keyword evidence="3" id="KW-0539">Nucleus</keyword>
<dbReference type="InterPro" id="IPR050781">
    <property type="entry name" value="CWC22_splicing_factor"/>
</dbReference>
<feature type="compositionally biased region" description="Basic and acidic residues" evidence="4">
    <location>
        <begin position="83"/>
        <end position="95"/>
    </location>
</feature>
<evidence type="ECO:0000313" key="6">
    <source>
        <dbReference type="EMBL" id="KAK5995792.1"/>
    </source>
</evidence>
<feature type="domain" description="MI" evidence="5">
    <location>
        <begin position="633"/>
        <end position="766"/>
    </location>
</feature>
<dbReference type="Pfam" id="PF02847">
    <property type="entry name" value="MA3"/>
    <property type="match status" value="1"/>
</dbReference>
<dbReference type="Gene3D" id="1.25.40.180">
    <property type="match status" value="1"/>
</dbReference>
<name>A0ABR0SV55_9HYPO</name>
<comment type="subcellular location">
    <subcellularLocation>
        <location evidence="1">Nucleus</location>
        <location evidence="1">Nucleolus</location>
    </subcellularLocation>
</comment>
<feature type="region of interest" description="Disordered" evidence="4">
    <location>
        <begin position="189"/>
        <end position="284"/>
    </location>
</feature>
<dbReference type="InterPro" id="IPR016024">
    <property type="entry name" value="ARM-type_fold"/>
</dbReference>
<reference evidence="6 7" key="1">
    <citation type="submission" date="2024-01" db="EMBL/GenBank/DDBJ databases">
        <title>Complete genome of Cladobotryum mycophilum ATHUM6906.</title>
        <authorList>
            <person name="Christinaki A.C."/>
            <person name="Myridakis A.I."/>
            <person name="Kouvelis V.N."/>
        </authorList>
    </citation>
    <scope>NUCLEOTIDE SEQUENCE [LARGE SCALE GENOMIC DNA]</scope>
    <source>
        <strain evidence="6 7">ATHUM6906</strain>
    </source>
</reference>
<dbReference type="Pfam" id="PF02854">
    <property type="entry name" value="MIF4G"/>
    <property type="match status" value="1"/>
</dbReference>
<keyword evidence="7" id="KW-1185">Reference proteome</keyword>
<proteinExistence type="inferred from homology"/>
<evidence type="ECO:0000256" key="4">
    <source>
        <dbReference type="SAM" id="MobiDB-lite"/>
    </source>
</evidence>
<comment type="similarity">
    <text evidence="2">Belongs to the CWC22 family.</text>
</comment>
<protein>
    <submittedName>
        <fullName evidence="6">Suppressor of glycerol defect protein 1</fullName>
    </submittedName>
</protein>
<evidence type="ECO:0000259" key="5">
    <source>
        <dbReference type="PROSITE" id="PS51366"/>
    </source>
</evidence>
<feature type="region of interest" description="Disordered" evidence="4">
    <location>
        <begin position="21"/>
        <end position="155"/>
    </location>
</feature>
<evidence type="ECO:0000256" key="1">
    <source>
        <dbReference type="ARBA" id="ARBA00004604"/>
    </source>
</evidence>
<dbReference type="InterPro" id="IPR003891">
    <property type="entry name" value="Initiation_fac_eIF4g_MI"/>
</dbReference>
<organism evidence="6 7">
    <name type="scientific">Cladobotryum mycophilum</name>
    <dbReference type="NCBI Taxonomy" id="491253"/>
    <lineage>
        <taxon>Eukaryota</taxon>
        <taxon>Fungi</taxon>
        <taxon>Dikarya</taxon>
        <taxon>Ascomycota</taxon>
        <taxon>Pezizomycotina</taxon>
        <taxon>Sordariomycetes</taxon>
        <taxon>Hypocreomycetidae</taxon>
        <taxon>Hypocreales</taxon>
        <taxon>Hypocreaceae</taxon>
        <taxon>Cladobotryum</taxon>
    </lineage>
</organism>
<comment type="caution">
    <text evidence="6">The sequence shown here is derived from an EMBL/GenBank/DDBJ whole genome shotgun (WGS) entry which is preliminary data.</text>
</comment>
<dbReference type="InterPro" id="IPR003890">
    <property type="entry name" value="MIF4G-like_typ-3"/>
</dbReference>
<evidence type="ECO:0000313" key="7">
    <source>
        <dbReference type="Proteomes" id="UP001338125"/>
    </source>
</evidence>
<feature type="compositionally biased region" description="Polar residues" evidence="4">
    <location>
        <begin position="63"/>
        <end position="76"/>
    </location>
</feature>
<feature type="compositionally biased region" description="Low complexity" evidence="4">
    <location>
        <begin position="25"/>
        <end position="34"/>
    </location>
</feature>
<feature type="compositionally biased region" description="Polar residues" evidence="4">
    <location>
        <begin position="259"/>
        <end position="269"/>
    </location>
</feature>
<evidence type="ECO:0000256" key="2">
    <source>
        <dbReference type="ARBA" id="ARBA00006856"/>
    </source>
</evidence>
<sequence>MPASTAIAELQQKLFKRIGVELPERQQQQPQWRQNKSSKGIPSSKSAKKSDRYSGRTALDRYPSQQSSKGDQNFQQPRFAFHKVKDSENHFVKSPDEDDNVGDLEQDSFGSDGEDAESEEDGDVDEDDEEIESSKDTTNSKTIPSAVREGLAQDDAEIDEFERKLGIKKGRQSLPQAFKDDGLDELLEDLGGNVSDEEDDETLKRKRDYDDWLSAKRRKMKVGSRQIDQDIDSVDMSDGSEDDGDDDLELVEGEDEQDATTVDDQSFNGFESDADVEQPQKRVKENPYKAPTTGAVVAKYVPPSLRKVQSSESEAKVRLQKQIQGQINRLTEANILSIVQAIEELYQKNARGDVTEQLTVLIFAQIQKPDSLPDQFFVLTGGFSAAIYKVIGSSFGSHLVREVVKTFGEVYETCDKEEGDPSAIRKEASNMIGFLTQLYLFEVVNCRIMFDYMERLLEDLSELNVELLLRICRMAGRSLRKDDPNALKHVTSILGTAVAKVGYANVSARTKFMIETLNNLKNSKPKARGLDSTIVSDHVLLMRKRLGELKSQSRRLDGLAPMGVGLDDIEKADTAGKWWLVGASVPVKETKGDSKSTPKIPTNDSANLSDNEDMDFVLPDYPKKARAQGLNTMAQIAIFTAIMSAMSYEHGYRQYVGLGLKRDDQLEIARVLVQCVGSEAQYNEYYALLGKKACINAKIKFAFQDRLWRIFRSLGESMFGEEAEVEETADSERMKDERRISYVTRFYASFMADGVMSIHILKPLNLPEMNQQTSLFVEWLMINLLRACRGKGSKEAVRVQKVFGAAAELPSLAAGILWFLKKKIRKTKLISVEEVKKLERVREKAQAAVQGELMAEDNA</sequence>
<dbReference type="PANTHER" id="PTHR18034:SF4">
    <property type="entry name" value="NUCLEOLAR MIF4G DOMAIN-CONTAINING PROTEIN 1"/>
    <property type="match status" value="1"/>
</dbReference>
<feature type="compositionally biased region" description="Acidic residues" evidence="4">
    <location>
        <begin position="96"/>
        <end position="131"/>
    </location>
</feature>
<feature type="compositionally biased region" description="Acidic residues" evidence="4">
    <location>
        <begin position="229"/>
        <end position="258"/>
    </location>
</feature>
<evidence type="ECO:0000256" key="3">
    <source>
        <dbReference type="ARBA" id="ARBA00023242"/>
    </source>
</evidence>
<dbReference type="Proteomes" id="UP001338125">
    <property type="component" value="Unassembled WGS sequence"/>
</dbReference>
<gene>
    <name evidence="6" type="ORF">PT974_04210</name>
</gene>
<dbReference type="EMBL" id="JAVFKD010000004">
    <property type="protein sequence ID" value="KAK5995792.1"/>
    <property type="molecule type" value="Genomic_DNA"/>
</dbReference>
<dbReference type="PANTHER" id="PTHR18034">
    <property type="entry name" value="CELL CYCLE CONTROL PROTEIN CWF22-RELATED"/>
    <property type="match status" value="1"/>
</dbReference>
<accession>A0ABR0SV55</accession>